<dbReference type="Proteomes" id="UP000289921">
    <property type="component" value="Unassembled WGS sequence"/>
</dbReference>
<dbReference type="InterPro" id="IPR011664">
    <property type="entry name" value="Abi_system_AbiD/AbiF-like"/>
</dbReference>
<dbReference type="EMBL" id="QEWK01000001">
    <property type="protein sequence ID" value="RXX22648.1"/>
    <property type="molecule type" value="Genomic_DNA"/>
</dbReference>
<dbReference type="Pfam" id="PF07751">
    <property type="entry name" value="Abi_2"/>
    <property type="match status" value="1"/>
</dbReference>
<gene>
    <name evidence="1" type="ORF">DF217_01360</name>
</gene>
<accession>A0A4Q2FMN7</accession>
<proteinExistence type="predicted"/>
<dbReference type="AlphaFoldDB" id="A0A4Q2FMN7"/>
<comment type="caution">
    <text evidence="1">The sequence shown here is derived from an EMBL/GenBank/DDBJ whole genome shotgun (WGS) entry which is preliminary data.</text>
</comment>
<name>A0A4Q2FMN7_STROR</name>
<evidence type="ECO:0008006" key="3">
    <source>
        <dbReference type="Google" id="ProtNLM"/>
    </source>
</evidence>
<sequence>MYAGALFDLKRRDMETKPFKTFPEQIELLKSRGLAIRDENSAISILSTYSYYEIINGYKEIGIEQGEKFKEGTTFEKLVDFFLMDKSIRTNINLALQEIEAHLRTVLSYVVAEHYTADQDKYLQRENYERGAKKFKESERSKFLRKCYKITQDKTQPYKHYREKHGNVPPWILVKGMTFGHLITFYKLQKSHIKTEVIQRMTGLDKENIDNGIKQLFINVFYFLLSYRNRCAHLGRVYNFTTEKNKINYNKFFHNRLHISEEDYKNGQGQNGLRTLIFSLTLFKTWGPVSPVGLLNFQIMEAINSYLLKYPEDRNYINQQIGGELIPIV</sequence>
<evidence type="ECO:0000313" key="2">
    <source>
        <dbReference type="Proteomes" id="UP000289921"/>
    </source>
</evidence>
<organism evidence="1 2">
    <name type="scientific">Streptococcus oralis</name>
    <dbReference type="NCBI Taxonomy" id="1303"/>
    <lineage>
        <taxon>Bacteria</taxon>
        <taxon>Bacillati</taxon>
        <taxon>Bacillota</taxon>
        <taxon>Bacilli</taxon>
        <taxon>Lactobacillales</taxon>
        <taxon>Streptococcaceae</taxon>
        <taxon>Streptococcus</taxon>
    </lineage>
</organism>
<reference evidence="1 2" key="1">
    <citation type="submission" date="2018-05" db="EMBL/GenBank/DDBJ databases">
        <title>Streptococcus from otitis media.</title>
        <authorList>
            <person name="Wayes A.M."/>
            <person name="Jakubovics N.S."/>
        </authorList>
    </citation>
    <scope>NUCLEOTIDE SEQUENCE [LARGE SCALE GENOMIC DNA]</scope>
    <source>
        <strain evidence="1 2">NU39</strain>
    </source>
</reference>
<evidence type="ECO:0000313" key="1">
    <source>
        <dbReference type="EMBL" id="RXX22648.1"/>
    </source>
</evidence>
<protein>
    <recommendedName>
        <fullName evidence="3">Abortive infection bacteriophage resistance protein</fullName>
    </recommendedName>
</protein>